<evidence type="ECO:0008006" key="4">
    <source>
        <dbReference type="Google" id="ProtNLM"/>
    </source>
</evidence>
<dbReference type="GO" id="GO:0005886">
    <property type="term" value="C:plasma membrane"/>
    <property type="evidence" value="ECO:0007669"/>
    <property type="project" value="TreeGrafter"/>
</dbReference>
<dbReference type="SUPFAM" id="SSF48371">
    <property type="entry name" value="ARM repeat"/>
    <property type="match status" value="1"/>
</dbReference>
<dbReference type="PANTHER" id="PTHR10292">
    <property type="entry name" value="CLATHRIN HEAVY CHAIN RELATED"/>
    <property type="match status" value="1"/>
</dbReference>
<dbReference type="Gene3D" id="1.25.40.730">
    <property type="match status" value="1"/>
</dbReference>
<proteinExistence type="predicted"/>
<dbReference type="PANTHER" id="PTHR10292:SF34">
    <property type="entry name" value="CLATHRIN HEAVY CHAIN 1-RELATED"/>
    <property type="match status" value="1"/>
</dbReference>
<dbReference type="GO" id="GO:0006886">
    <property type="term" value="P:intracellular protein transport"/>
    <property type="evidence" value="ECO:0007669"/>
    <property type="project" value="UniProtKB-UniRule"/>
</dbReference>
<gene>
    <name evidence="2" type="ORF">GOBAR_AA01163</name>
</gene>
<dbReference type="Pfam" id="PF00637">
    <property type="entry name" value="Clathrin"/>
    <property type="match status" value="3"/>
</dbReference>
<organism evidence="2 3">
    <name type="scientific">Gossypium barbadense</name>
    <name type="common">Sea Island cotton</name>
    <name type="synonym">Hibiscus barbadensis</name>
    <dbReference type="NCBI Taxonomy" id="3634"/>
    <lineage>
        <taxon>Eukaryota</taxon>
        <taxon>Viridiplantae</taxon>
        <taxon>Streptophyta</taxon>
        <taxon>Embryophyta</taxon>
        <taxon>Tracheophyta</taxon>
        <taxon>Spermatophyta</taxon>
        <taxon>Magnoliopsida</taxon>
        <taxon>eudicotyledons</taxon>
        <taxon>Gunneridae</taxon>
        <taxon>Pentapetalae</taxon>
        <taxon>rosids</taxon>
        <taxon>malvids</taxon>
        <taxon>Malvales</taxon>
        <taxon>Malvaceae</taxon>
        <taxon>Malvoideae</taxon>
        <taxon>Gossypium</taxon>
    </lineage>
</organism>
<protein>
    <recommendedName>
        <fullName evidence="4">Clathrin heavy chain linker core motif domain-containing protein</fullName>
    </recommendedName>
</protein>
<dbReference type="GO" id="GO:0009507">
    <property type="term" value="C:chloroplast"/>
    <property type="evidence" value="ECO:0007669"/>
    <property type="project" value="TreeGrafter"/>
</dbReference>
<dbReference type="EMBL" id="KZ662768">
    <property type="protein sequence ID" value="PPS19408.1"/>
    <property type="molecule type" value="Genomic_DNA"/>
</dbReference>
<dbReference type="InterPro" id="IPR055358">
    <property type="entry name" value="CHCR"/>
</dbReference>
<evidence type="ECO:0000313" key="2">
    <source>
        <dbReference type="EMBL" id="PPS19408.1"/>
    </source>
</evidence>
<dbReference type="InterPro" id="IPR000547">
    <property type="entry name" value="Clathrin_H-chain/VPS_repeat"/>
</dbReference>
<dbReference type="InterPro" id="IPR016024">
    <property type="entry name" value="ARM-type_fold"/>
</dbReference>
<dbReference type="GO" id="GO:0071439">
    <property type="term" value="C:clathrin complex"/>
    <property type="evidence" value="ECO:0007669"/>
    <property type="project" value="TreeGrafter"/>
</dbReference>
<name>A0A2P5YUX3_GOSBA</name>
<dbReference type="InterPro" id="IPR011990">
    <property type="entry name" value="TPR-like_helical_dom_sf"/>
</dbReference>
<feature type="repeat" description="CHCR" evidence="1">
    <location>
        <begin position="143"/>
        <end position="236"/>
    </location>
</feature>
<evidence type="ECO:0000313" key="3">
    <source>
        <dbReference type="Proteomes" id="UP000239757"/>
    </source>
</evidence>
<dbReference type="Proteomes" id="UP000239757">
    <property type="component" value="Unassembled WGS sequence"/>
</dbReference>
<sequence>MVRQKVKEPKVDGELIYAYEKIDRLGEIEEFILMPNVASLQNVGDRLFDETLYEAAKIIFAFISNWAKLTVTLVRLKQFQGAVDAGRKANSDKTWKEVCFACVDAEEFRLAQIHGLNIIVQVVDLEEVRKYYQNRGCFNELIYRPEKLMEHIKLFSTRLNIPKLIRACDEQKHLKELTYLYIQYEEFDNAATTVMNHSPEAWDHMQFKDIVVKVANVELYYKAVHFYLQEYPDLINDLLNVLALRVDHTRVVDIMRKIEKHELLEMRRVGAYIYKKEGKWKHSIVLSKKDKIYKDAMETASQSGDRELAEELLVYFIEQGKKECFASCLFVCYDLIRADVVLELAWINDMIDFTFPCLLQFIRECTGKVDELIKDKIETQKEVKAKEQEEKEVIAQQNMYAQLLPLALPALPMPGMRGGFAPPPPMGGMGMPPMPPFGMPPMGSY</sequence>
<feature type="repeat" description="CHCR" evidence="1">
    <location>
        <begin position="1"/>
        <end position="111"/>
    </location>
</feature>
<dbReference type="GO" id="GO:0032051">
    <property type="term" value="F:clathrin light chain binding"/>
    <property type="evidence" value="ECO:0007669"/>
    <property type="project" value="TreeGrafter"/>
</dbReference>
<dbReference type="GO" id="GO:0005794">
    <property type="term" value="C:Golgi apparatus"/>
    <property type="evidence" value="ECO:0007669"/>
    <property type="project" value="TreeGrafter"/>
</dbReference>
<dbReference type="PROSITE" id="PS50236">
    <property type="entry name" value="CHCR"/>
    <property type="match status" value="3"/>
</dbReference>
<dbReference type="GO" id="GO:0009506">
    <property type="term" value="C:plasmodesma"/>
    <property type="evidence" value="ECO:0007669"/>
    <property type="project" value="TreeGrafter"/>
</dbReference>
<dbReference type="Gene3D" id="1.25.40.10">
    <property type="entry name" value="Tetratricopeptide repeat domain"/>
    <property type="match status" value="3"/>
</dbReference>
<dbReference type="GO" id="GO:0006898">
    <property type="term" value="P:receptor-mediated endocytosis"/>
    <property type="evidence" value="ECO:0007669"/>
    <property type="project" value="TreeGrafter"/>
</dbReference>
<dbReference type="FunFam" id="1.25.40.730:FF:000002">
    <property type="entry name" value="Clathrin heavy chain"/>
    <property type="match status" value="1"/>
</dbReference>
<dbReference type="AlphaFoldDB" id="A0A2P5YUX3"/>
<feature type="repeat" description="CHCR" evidence="1">
    <location>
        <begin position="253"/>
        <end position="325"/>
    </location>
</feature>
<dbReference type="OrthoDB" id="2113814at2759"/>
<evidence type="ECO:0000256" key="1">
    <source>
        <dbReference type="PROSITE-ProRule" id="PRU01006"/>
    </source>
</evidence>
<accession>A0A2P5YUX3</accession>
<reference evidence="2 3" key="1">
    <citation type="submission" date="2015-01" db="EMBL/GenBank/DDBJ databases">
        <title>Genome of allotetraploid Gossypium barbadense reveals genomic plasticity and fiber elongation in cotton evolution.</title>
        <authorList>
            <person name="Chen X."/>
            <person name="Liu X."/>
            <person name="Zhao B."/>
            <person name="Zheng H."/>
            <person name="Hu Y."/>
            <person name="Lu G."/>
            <person name="Yang C."/>
            <person name="Chen J."/>
            <person name="Shan C."/>
            <person name="Zhang L."/>
            <person name="Zhou Y."/>
            <person name="Wang L."/>
            <person name="Guo W."/>
            <person name="Bai Y."/>
            <person name="Ruan J."/>
            <person name="Shangguan X."/>
            <person name="Mao Y."/>
            <person name="Jiang J."/>
            <person name="Zhu Y."/>
            <person name="Lei J."/>
            <person name="Kang H."/>
            <person name="Chen S."/>
            <person name="He X."/>
            <person name="Wang R."/>
            <person name="Wang Y."/>
            <person name="Chen J."/>
            <person name="Wang L."/>
            <person name="Yu S."/>
            <person name="Wang B."/>
            <person name="Wei J."/>
            <person name="Song S."/>
            <person name="Lu X."/>
            <person name="Gao Z."/>
            <person name="Gu W."/>
            <person name="Deng X."/>
            <person name="Ma D."/>
            <person name="Wang S."/>
            <person name="Liang W."/>
            <person name="Fang L."/>
            <person name="Cai C."/>
            <person name="Zhu X."/>
            <person name="Zhou B."/>
            <person name="Zhang Y."/>
            <person name="Chen Z."/>
            <person name="Xu S."/>
            <person name="Zhu R."/>
            <person name="Wang S."/>
            <person name="Zhang T."/>
            <person name="Zhao G."/>
        </authorList>
    </citation>
    <scope>NUCLEOTIDE SEQUENCE [LARGE SCALE GENOMIC DNA]</scope>
    <source>
        <strain evidence="3">cv. Xinhai21</strain>
        <tissue evidence="2">Leaf</tissue>
    </source>
</reference>
<dbReference type="SMART" id="SM00299">
    <property type="entry name" value="CLH"/>
    <property type="match status" value="3"/>
</dbReference>